<feature type="transmembrane region" description="Helical" evidence="1">
    <location>
        <begin position="24"/>
        <end position="43"/>
    </location>
</feature>
<dbReference type="PROSITE" id="PS51352">
    <property type="entry name" value="THIOREDOXIN_2"/>
    <property type="match status" value="1"/>
</dbReference>
<dbReference type="InterPro" id="IPR013766">
    <property type="entry name" value="Thioredoxin_domain"/>
</dbReference>
<evidence type="ECO:0000259" key="2">
    <source>
        <dbReference type="PROSITE" id="PS51352"/>
    </source>
</evidence>
<dbReference type="GO" id="GO:0016491">
    <property type="term" value="F:oxidoreductase activity"/>
    <property type="evidence" value="ECO:0007669"/>
    <property type="project" value="InterPro"/>
</dbReference>
<keyword evidence="1" id="KW-0472">Membrane</keyword>
<feature type="domain" description="Thioredoxin" evidence="2">
    <location>
        <begin position="80"/>
        <end position="231"/>
    </location>
</feature>
<evidence type="ECO:0000313" key="3">
    <source>
        <dbReference type="EMBL" id="EMI26748.1"/>
    </source>
</evidence>
<accession>M5S537</accession>
<keyword evidence="1" id="KW-0812">Transmembrane</keyword>
<dbReference type="InterPro" id="IPR000866">
    <property type="entry name" value="AhpC/TSA"/>
</dbReference>
<organism evidence="3 4">
    <name type="scientific">Rhodopirellula europaea SH398</name>
    <dbReference type="NCBI Taxonomy" id="1263868"/>
    <lineage>
        <taxon>Bacteria</taxon>
        <taxon>Pseudomonadati</taxon>
        <taxon>Planctomycetota</taxon>
        <taxon>Planctomycetia</taxon>
        <taxon>Pirellulales</taxon>
        <taxon>Pirellulaceae</taxon>
        <taxon>Rhodopirellula</taxon>
    </lineage>
</organism>
<gene>
    <name evidence="3" type="ORF">RESH_02641</name>
</gene>
<proteinExistence type="predicted"/>
<dbReference type="InterPro" id="IPR047262">
    <property type="entry name" value="PRX-like1"/>
</dbReference>
<feature type="transmembrane region" description="Helical" evidence="1">
    <location>
        <begin position="50"/>
        <end position="69"/>
    </location>
</feature>
<dbReference type="AlphaFoldDB" id="M5S537"/>
<dbReference type="Pfam" id="PF00578">
    <property type="entry name" value="AhpC-TSA"/>
    <property type="match status" value="1"/>
</dbReference>
<dbReference type="PATRIC" id="fig|1263868.3.peg.2864"/>
<name>M5S537_9BACT</name>
<dbReference type="Proteomes" id="UP000011996">
    <property type="component" value="Unassembled WGS sequence"/>
</dbReference>
<dbReference type="InterPro" id="IPR036249">
    <property type="entry name" value="Thioredoxin-like_sf"/>
</dbReference>
<dbReference type="Gene3D" id="3.40.30.10">
    <property type="entry name" value="Glutaredoxin"/>
    <property type="match status" value="1"/>
</dbReference>
<dbReference type="SUPFAM" id="SSF52833">
    <property type="entry name" value="Thioredoxin-like"/>
    <property type="match status" value="1"/>
</dbReference>
<dbReference type="STRING" id="1263868.RESH_02641"/>
<dbReference type="PANTHER" id="PTHR43640">
    <property type="entry name" value="OS07G0260300 PROTEIN"/>
    <property type="match status" value="1"/>
</dbReference>
<evidence type="ECO:0000256" key="1">
    <source>
        <dbReference type="SAM" id="Phobius"/>
    </source>
</evidence>
<dbReference type="CDD" id="cd02969">
    <property type="entry name" value="PRX_like1"/>
    <property type="match status" value="1"/>
</dbReference>
<keyword evidence="1" id="KW-1133">Transmembrane helix</keyword>
<evidence type="ECO:0000313" key="4">
    <source>
        <dbReference type="Proteomes" id="UP000011996"/>
    </source>
</evidence>
<protein>
    <submittedName>
        <fullName evidence="3">Alkyl hydroperoxide reductase/ Thiol specific antioxidant/ Mal allergen</fullName>
    </submittedName>
</protein>
<sequence>MEGQAFESANSNFMKWRHSESVEITLAALVSVKLVCIGTFALSERVSMKFCCFVLVSLTVTWGLVGMAGQVTAGEFNTVLDVGDPAPEWSDLPTTEGTTSSLKDLSDSKVVVLAFTCNSCPYAIDAEERLIALSKDYAEKSVTVIAVNVNTIEEDAMPAMKEKAKEKEFPFAYLYDESQQIARDYGAKYTPQFFVLDADQKIAYMGAMDDSPDGRNVTKPYLRNAVDEILAGKPVTVSETVPVGCRIRMERQRRSRRGR</sequence>
<dbReference type="PANTHER" id="PTHR43640:SF1">
    <property type="entry name" value="THIOREDOXIN-DEPENDENT PEROXIREDOXIN"/>
    <property type="match status" value="1"/>
</dbReference>
<reference evidence="3 4" key="1">
    <citation type="journal article" date="2013" name="Mar. Genomics">
        <title>Expression of sulfatases in Rhodopirellula baltica and the diversity of sulfatases in the genus Rhodopirellula.</title>
        <authorList>
            <person name="Wegner C.E."/>
            <person name="Richter-Heitmann T."/>
            <person name="Klindworth A."/>
            <person name="Klockow C."/>
            <person name="Richter M."/>
            <person name="Achstetter T."/>
            <person name="Glockner F.O."/>
            <person name="Harder J."/>
        </authorList>
    </citation>
    <scope>NUCLEOTIDE SEQUENCE [LARGE SCALE GENOMIC DNA]</scope>
    <source>
        <strain evidence="3 4">SH398</strain>
    </source>
</reference>
<dbReference type="GO" id="GO:0016209">
    <property type="term" value="F:antioxidant activity"/>
    <property type="evidence" value="ECO:0007669"/>
    <property type="project" value="InterPro"/>
</dbReference>
<dbReference type="EMBL" id="ANOF01000085">
    <property type="protein sequence ID" value="EMI26748.1"/>
    <property type="molecule type" value="Genomic_DNA"/>
</dbReference>
<comment type="caution">
    <text evidence="3">The sequence shown here is derived from an EMBL/GenBank/DDBJ whole genome shotgun (WGS) entry which is preliminary data.</text>
</comment>